<dbReference type="AlphaFoldDB" id="A0A5M3XRU5"/>
<keyword evidence="1" id="KW-0812">Transmembrane</keyword>
<organism evidence="2 3">
    <name type="scientific">Acrocarpospora pleiomorpha</name>
    <dbReference type="NCBI Taxonomy" id="90975"/>
    <lineage>
        <taxon>Bacteria</taxon>
        <taxon>Bacillati</taxon>
        <taxon>Actinomycetota</taxon>
        <taxon>Actinomycetes</taxon>
        <taxon>Streptosporangiales</taxon>
        <taxon>Streptosporangiaceae</taxon>
        <taxon>Acrocarpospora</taxon>
    </lineage>
</organism>
<dbReference type="EMBL" id="BLAF01000030">
    <property type="protein sequence ID" value="GES22341.1"/>
    <property type="molecule type" value="Genomic_DNA"/>
</dbReference>
<keyword evidence="3" id="KW-1185">Reference proteome</keyword>
<sequence length="57" mass="6367">MPIRVYGAVGLRLSSLIVCLRLPYLIFVKVAGWLSLLARSDASKDVELLILRHEMAV</sequence>
<protein>
    <submittedName>
        <fullName evidence="2">Uncharacterized protein</fullName>
    </submittedName>
</protein>
<evidence type="ECO:0000313" key="2">
    <source>
        <dbReference type="EMBL" id="GES22341.1"/>
    </source>
</evidence>
<reference evidence="2 3" key="1">
    <citation type="submission" date="2019-10" db="EMBL/GenBank/DDBJ databases">
        <title>Whole genome shotgun sequence of Acrocarpospora pleiomorpha NBRC 16267.</title>
        <authorList>
            <person name="Ichikawa N."/>
            <person name="Kimura A."/>
            <person name="Kitahashi Y."/>
            <person name="Komaki H."/>
            <person name="Oguchi A."/>
        </authorList>
    </citation>
    <scope>NUCLEOTIDE SEQUENCE [LARGE SCALE GENOMIC DNA]</scope>
    <source>
        <strain evidence="2 3">NBRC 16267</strain>
    </source>
</reference>
<keyword evidence="1" id="KW-1133">Transmembrane helix</keyword>
<gene>
    <name evidence="2" type="ORF">Aple_052380</name>
</gene>
<accession>A0A5M3XRU5</accession>
<evidence type="ECO:0000256" key="1">
    <source>
        <dbReference type="SAM" id="Phobius"/>
    </source>
</evidence>
<feature type="transmembrane region" description="Helical" evidence="1">
    <location>
        <begin position="12"/>
        <end position="34"/>
    </location>
</feature>
<name>A0A5M3XRU5_9ACTN</name>
<dbReference type="Proteomes" id="UP000377595">
    <property type="component" value="Unassembled WGS sequence"/>
</dbReference>
<proteinExistence type="predicted"/>
<evidence type="ECO:0000313" key="3">
    <source>
        <dbReference type="Proteomes" id="UP000377595"/>
    </source>
</evidence>
<keyword evidence="1" id="KW-0472">Membrane</keyword>
<comment type="caution">
    <text evidence="2">The sequence shown here is derived from an EMBL/GenBank/DDBJ whole genome shotgun (WGS) entry which is preliminary data.</text>
</comment>